<feature type="compositionally biased region" description="Low complexity" evidence="7">
    <location>
        <begin position="198"/>
        <end position="220"/>
    </location>
</feature>
<feature type="compositionally biased region" description="Polar residues" evidence="7">
    <location>
        <begin position="59"/>
        <end position="72"/>
    </location>
</feature>
<dbReference type="GO" id="GO:0061630">
    <property type="term" value="F:ubiquitin protein ligase activity"/>
    <property type="evidence" value="ECO:0007669"/>
    <property type="project" value="UniProtKB-EC"/>
</dbReference>
<evidence type="ECO:0000313" key="9">
    <source>
        <dbReference type="EMBL" id="POY73378.1"/>
    </source>
</evidence>
<comment type="catalytic activity">
    <reaction evidence="1">
        <text>S-ubiquitinyl-[E2 ubiquitin-conjugating enzyme]-L-cysteine + [acceptor protein]-L-lysine = [E2 ubiquitin-conjugating enzyme]-L-cysteine + N(6)-ubiquitinyl-[acceptor protein]-L-lysine.</text>
        <dbReference type="EC" id="2.3.2.26"/>
    </reaction>
</comment>
<dbReference type="SUPFAM" id="SSF48371">
    <property type="entry name" value="ARM repeat"/>
    <property type="match status" value="1"/>
</dbReference>
<dbReference type="Proteomes" id="UP000237144">
    <property type="component" value="Unassembled WGS sequence"/>
</dbReference>
<dbReference type="Pfam" id="PF00632">
    <property type="entry name" value="HECT"/>
    <property type="match status" value="1"/>
</dbReference>
<feature type="compositionally biased region" description="Low complexity" evidence="7">
    <location>
        <begin position="138"/>
        <end position="158"/>
    </location>
</feature>
<dbReference type="InterPro" id="IPR045322">
    <property type="entry name" value="HECTD1/TRIP12-like"/>
</dbReference>
<feature type="region of interest" description="Disordered" evidence="7">
    <location>
        <begin position="1420"/>
        <end position="1504"/>
    </location>
</feature>
<feature type="compositionally biased region" description="Low complexity" evidence="7">
    <location>
        <begin position="12"/>
        <end position="31"/>
    </location>
</feature>
<evidence type="ECO:0000256" key="3">
    <source>
        <dbReference type="ARBA" id="ARBA00012485"/>
    </source>
</evidence>
<dbReference type="PROSITE" id="PS50237">
    <property type="entry name" value="HECT"/>
    <property type="match status" value="1"/>
</dbReference>
<feature type="compositionally biased region" description="Acidic residues" evidence="7">
    <location>
        <begin position="351"/>
        <end position="390"/>
    </location>
</feature>
<feature type="compositionally biased region" description="Basic and acidic residues" evidence="7">
    <location>
        <begin position="978"/>
        <end position="990"/>
    </location>
</feature>
<feature type="region of interest" description="Disordered" evidence="7">
    <location>
        <begin position="1"/>
        <end position="406"/>
    </location>
</feature>
<dbReference type="EC" id="2.3.2.26" evidence="3"/>
<dbReference type="SUPFAM" id="SSF56204">
    <property type="entry name" value="Hect, E3 ligase catalytic domain"/>
    <property type="match status" value="1"/>
</dbReference>
<comment type="similarity">
    <text evidence="2">Belongs to the UPL family. K-HECT subfamily.</text>
</comment>
<evidence type="ECO:0000259" key="8">
    <source>
        <dbReference type="PROSITE" id="PS50237"/>
    </source>
</evidence>
<keyword evidence="4" id="KW-0808">Transferase</keyword>
<feature type="domain" description="HECT" evidence="8">
    <location>
        <begin position="1837"/>
        <end position="2196"/>
    </location>
</feature>
<evidence type="ECO:0000256" key="5">
    <source>
        <dbReference type="ARBA" id="ARBA00022786"/>
    </source>
</evidence>
<feature type="region of interest" description="Disordered" evidence="7">
    <location>
        <begin position="1119"/>
        <end position="1146"/>
    </location>
</feature>
<name>A0A2S5B9C9_9BASI</name>
<dbReference type="SMART" id="SM00119">
    <property type="entry name" value="HECTc"/>
    <property type="match status" value="1"/>
</dbReference>
<feature type="compositionally biased region" description="Low complexity" evidence="7">
    <location>
        <begin position="82"/>
        <end position="121"/>
    </location>
</feature>
<dbReference type="InterPro" id="IPR011989">
    <property type="entry name" value="ARM-like"/>
</dbReference>
<sequence>MPRRSARSKTNPSAEPIAAAATPAPLVAHPASAGPSSTRDLTAPASPVRPGGEAAPSFEAQSITTTESSPKKTVSFDEPLPTSSGGAVTAAASQSGSSQATASPRRSRRNSATTTANISSTEGDNRASAKALGKRRAVSPVPSASSSVAVPTPAPATSGPNPAHASKRRKVSAAPGTTLSEPAKSPARASPRKPKTRSSANPSPAKSASAATPSASTASSMPRRGTRAGRAAAAKARAMEDEEDSMRYDDDGILGASHQEDVDMDDAGDFVPVPSRKGRRSSTAAGSSKQKKGKEAPQVIEVADPEPAASGSGPAGPSSSVASETMATEKGSQAGGGQAEEARAGEPAANQEDDDEDEEEDDGDDDDDDDDESASDDYHDDDDEFIEEYETSLGLHGEERDDYGTEGEEVMHAAPQTFSADGDPLSGGAEHDGDMDESEAAFLSALTGAMRGNAGGAGSSEGAEAGAGDDLPSGLGGLSGMSAFRALHGMMSGNSARLKGLLEALRKKDGDGQAKLLALQDLAELLSISTEDTLGGYFQLEAFAKELVAIVRGDSNGMSVSGNGAGGGDSGMTVEEALAFGLDPSEVGAGGGGDTEENDVQMMLLACRCLANLMEALPGSAHSVVYAGAVPVLCDKLKDIQYIDLAEQTLSTLEKISEEVPSSIVREGGLMALLSYIDFFSFHVQRTAITAAANCCRSLSIESFDRVVEVIPIFKNILGYPDQRVVEQACLAIVRIVDSYRYYPDKLEQLLSKDLIIAIKAIINPDSTTVSASTYTQCLKMLTTAVKASPAVAINLVELDIAHTLYHLLTGVAPPEWKAEEGQQVLDSETAAEDNMLVMQNLVQRPNEVAEVLNLVTELLPPLPKDGVFDSRAFSGKARSSSKADSKKLETVTASPVKREEATPDLASSSSTPATTTPATGTTTSSTTSVPGADIKMEGLEDNKPDVSAAAAPTASVANLRAPPLGRVSSSSSKSRGRPRDPNKDAMNAKRLELVAPDAPAARKLVVKRYIALLLPTLIDVYAASVSASVRNKAVTGMLKMVNYCEEGALADILRSVPFAAFISAILSTRENQAPLVTSALQLVELLLVKMRDAYQYTFRREGVMYEIERLAARPLVAPAKSKRSSPSRTPRGDADTNSSAGPSGISRALLGQGAASVKKLSPSDLQAQDAVTLRARHLSETYGAPDSEPSTRAQGVLERIKALVQHVDSVAHAEVGDGGAKAVAKVEHEAREALEEIAHLFADEKNPLSSFEMLESGLIDGVLKFATETGSGPLSTRQRQELLAKAFMPQLEGGNATPAFVTFVKRLQESLSRMEEFEVVVAAQGADVDSRRSGTSMLGRQLRLRLIAEDGDIPRSCTNIVVSIHAIATFESFNQYLRPRILAAQAQAERLSSGLPSGSGGGTLSSLLAAFAAAAGAELEEDDEADETILSSSPPPRRAELSNPDAGASAPGESRRASSIGRSAKGAAPKRRRSSRLSGKGVESADKAGADEAAEDAETATMDAKYAADEEACAGEDTLGGQGSIFPRPLDAPEPPKDDKPVHLEVNEEGTDGAKLVAKTPDGTRVATPQPSAGASDEATRPSPAPTPKPRASYAAAVKAEPTDFHLEFRLAGRDVTLDTTIFGAVHRHESEQPNPSLGSMWYNVYDVKFRKVAGAARSDEDDANALAERSRREGSIADNMPASIPADSQQGKILQLLHVLRGVVADYAEEDADPATTVAFASSAFVNRKLTAKLNRQLEEPMIVASACLPDWSVDLAQTFPFLFPFDTRYTFLQSTSFGYARLLQKWVGQARPDTNRRNEDLGYLGRLPRQKVRISRDRILESAYKVFELYGSSRASLEVEFFNEVGSGLGPTLEFYALVSKEFARKSLGLWRAGDHTDESDFVHTKAGLFPRPVEDFASEDGKKVLRVFRVLGQFVAKAMMDSRIIDINFSRPFMRLVLEQEMPMTMASIRAVDPDLAQSLQHLQKFLDAKAALEPDSIDHLDALANIRIDDGQVEDLGLDFTLPGTDIELKPDGKNVDVSIHNLEEYVEAVLEWTLRRGVSSQIDEFKKGFSSVFSVRDLQTFTPVELVMMTASVDEDWSLETLTNAAKADHGFTMDSRPVRDFLSIMSEFTPDERREFLSFITGSPRLPIGGFAALSPPLTIVRKGGGDKELLSCMTCVNYVKLPDYSSREIVRDRLRLAVREGAGGFHLS</sequence>
<dbReference type="PANTHER" id="PTHR45670">
    <property type="entry name" value="E3 UBIQUITIN-PROTEIN LIGASE TRIP12"/>
    <property type="match status" value="1"/>
</dbReference>
<dbReference type="InterPro" id="IPR016024">
    <property type="entry name" value="ARM-type_fold"/>
</dbReference>
<feature type="compositionally biased region" description="Low complexity" evidence="7">
    <location>
        <begin position="307"/>
        <end position="320"/>
    </location>
</feature>
<dbReference type="STRING" id="741276.A0A2S5B9C9"/>
<dbReference type="Pfam" id="PF25579">
    <property type="entry name" value="TPR_TRIP12_N"/>
    <property type="match status" value="1"/>
</dbReference>
<dbReference type="OrthoDB" id="2537092at2759"/>
<evidence type="ECO:0000256" key="4">
    <source>
        <dbReference type="ARBA" id="ARBA00022679"/>
    </source>
</evidence>
<comment type="caution">
    <text evidence="9">The sequence shown here is derived from an EMBL/GenBank/DDBJ whole genome shotgun (WGS) entry which is preliminary data.</text>
</comment>
<organism evidence="9 10">
    <name type="scientific">Rhodotorula taiwanensis</name>
    <dbReference type="NCBI Taxonomy" id="741276"/>
    <lineage>
        <taxon>Eukaryota</taxon>
        <taxon>Fungi</taxon>
        <taxon>Dikarya</taxon>
        <taxon>Basidiomycota</taxon>
        <taxon>Pucciniomycotina</taxon>
        <taxon>Microbotryomycetes</taxon>
        <taxon>Sporidiobolales</taxon>
        <taxon>Sporidiobolaceae</taxon>
        <taxon>Rhodotorula</taxon>
    </lineage>
</organism>
<feature type="compositionally biased region" description="Low complexity" evidence="7">
    <location>
        <begin position="904"/>
        <end position="931"/>
    </location>
</feature>
<dbReference type="InterPro" id="IPR057948">
    <property type="entry name" value="TPR_TRIP12_N"/>
</dbReference>
<dbReference type="Gene3D" id="3.30.2410.10">
    <property type="entry name" value="Hect, E3 ligase catalytic domain"/>
    <property type="match status" value="1"/>
</dbReference>
<proteinExistence type="inferred from homology"/>
<protein>
    <recommendedName>
        <fullName evidence="3">HECT-type E3 ubiquitin transferase</fullName>
        <ecNumber evidence="3">2.3.2.26</ecNumber>
    </recommendedName>
</protein>
<dbReference type="GO" id="GO:0016607">
    <property type="term" value="C:nuclear speck"/>
    <property type="evidence" value="ECO:0007669"/>
    <property type="project" value="TreeGrafter"/>
</dbReference>
<evidence type="ECO:0000313" key="10">
    <source>
        <dbReference type="Proteomes" id="UP000237144"/>
    </source>
</evidence>
<gene>
    <name evidence="9" type="ORF">BMF94_3715</name>
</gene>
<feature type="region of interest" description="Disordered" evidence="7">
    <location>
        <begin position="875"/>
        <end position="990"/>
    </location>
</feature>
<feature type="region of interest" description="Disordered" evidence="7">
    <location>
        <begin position="1517"/>
        <end position="1592"/>
    </location>
</feature>
<reference evidence="9 10" key="1">
    <citation type="journal article" date="2018" name="Front. Microbiol.">
        <title>Prospects for Fungal Bioremediation of Acidic Radioactive Waste Sites: Characterization and Genome Sequence of Rhodotorula taiwanensis MD1149.</title>
        <authorList>
            <person name="Tkavc R."/>
            <person name="Matrosova V.Y."/>
            <person name="Grichenko O.E."/>
            <person name="Gostincar C."/>
            <person name="Volpe R.P."/>
            <person name="Klimenkova P."/>
            <person name="Gaidamakova E.K."/>
            <person name="Zhou C.E."/>
            <person name="Stewart B.J."/>
            <person name="Lyman M.G."/>
            <person name="Malfatti S.A."/>
            <person name="Rubinfeld B."/>
            <person name="Courtot M."/>
            <person name="Singh J."/>
            <person name="Dalgard C.L."/>
            <person name="Hamilton T."/>
            <person name="Frey K.G."/>
            <person name="Gunde-Cimerman N."/>
            <person name="Dugan L."/>
            <person name="Daly M.J."/>
        </authorList>
    </citation>
    <scope>NUCLEOTIDE SEQUENCE [LARGE SCALE GENOMIC DNA]</scope>
    <source>
        <strain evidence="9 10">MD1149</strain>
    </source>
</reference>
<dbReference type="PANTHER" id="PTHR45670:SF1">
    <property type="entry name" value="E3 UBIQUITIN-PROTEIN LIGASE HECTD1"/>
    <property type="match status" value="1"/>
</dbReference>
<dbReference type="GO" id="GO:0043161">
    <property type="term" value="P:proteasome-mediated ubiquitin-dependent protein catabolic process"/>
    <property type="evidence" value="ECO:0007669"/>
    <property type="project" value="TreeGrafter"/>
</dbReference>
<evidence type="ECO:0000256" key="2">
    <source>
        <dbReference type="ARBA" id="ARBA00006331"/>
    </source>
</evidence>
<dbReference type="CDD" id="cd00078">
    <property type="entry name" value="HECTc"/>
    <property type="match status" value="1"/>
</dbReference>
<feature type="active site" description="Glycyl thioester intermediate" evidence="6">
    <location>
        <position position="2163"/>
    </location>
</feature>
<feature type="compositionally biased region" description="Basic and acidic residues" evidence="7">
    <location>
        <begin position="1535"/>
        <end position="1547"/>
    </location>
</feature>
<dbReference type="InterPro" id="IPR000569">
    <property type="entry name" value="HECT_dom"/>
</dbReference>
<feature type="region of interest" description="Disordered" evidence="7">
    <location>
        <begin position="1660"/>
        <end position="1684"/>
    </location>
</feature>
<evidence type="ECO:0000256" key="7">
    <source>
        <dbReference type="SAM" id="MobiDB-lite"/>
    </source>
</evidence>
<dbReference type="Gene3D" id="3.90.1750.10">
    <property type="entry name" value="Hect, E3 ligase catalytic domains"/>
    <property type="match status" value="1"/>
</dbReference>
<dbReference type="InterPro" id="IPR035983">
    <property type="entry name" value="Hect_E3_ubiquitin_ligase"/>
</dbReference>
<feature type="compositionally biased region" description="Low complexity" evidence="7">
    <location>
        <begin position="947"/>
        <end position="958"/>
    </location>
</feature>
<accession>A0A2S5B9C9</accession>
<dbReference type="EMBL" id="PJQD01000038">
    <property type="protein sequence ID" value="POY73378.1"/>
    <property type="molecule type" value="Genomic_DNA"/>
</dbReference>
<evidence type="ECO:0000256" key="1">
    <source>
        <dbReference type="ARBA" id="ARBA00000885"/>
    </source>
</evidence>
<dbReference type="GO" id="GO:0000209">
    <property type="term" value="P:protein polyubiquitination"/>
    <property type="evidence" value="ECO:0007669"/>
    <property type="project" value="TreeGrafter"/>
</dbReference>
<keyword evidence="10" id="KW-1185">Reference proteome</keyword>
<feature type="compositionally biased region" description="Basic and acidic residues" evidence="7">
    <location>
        <begin position="935"/>
        <end position="945"/>
    </location>
</feature>
<keyword evidence="5 6" id="KW-0833">Ubl conjugation pathway</keyword>
<evidence type="ECO:0000256" key="6">
    <source>
        <dbReference type="PROSITE-ProRule" id="PRU00104"/>
    </source>
</evidence>
<dbReference type="Gene3D" id="1.25.10.10">
    <property type="entry name" value="Leucine-rich Repeat Variant"/>
    <property type="match status" value="1"/>
</dbReference>